<reference evidence="1 2" key="1">
    <citation type="submission" date="2024-09" db="EMBL/GenBank/DDBJ databases">
        <title>Itraconazole resistance in Madurella fahalii resulting from another homologue of gene encoding cytochrome P450 14-alpha sterol demethylase (CYP51).</title>
        <authorList>
            <person name="Yoshioka I."/>
            <person name="Fahal A.H."/>
            <person name="Kaneko S."/>
            <person name="Yaguchi T."/>
        </authorList>
    </citation>
    <scope>NUCLEOTIDE SEQUENCE [LARGE SCALE GENOMIC DNA]</scope>
    <source>
        <strain evidence="1 2">IFM 68171</strain>
    </source>
</reference>
<dbReference type="InterPro" id="IPR053008">
    <property type="entry name" value="Phomopsin_biosynth_assoc"/>
</dbReference>
<gene>
    <name evidence="1" type="ORF">MFIFM68171_07095</name>
</gene>
<dbReference type="RefSeq" id="XP_070918616.1">
    <property type="nucleotide sequence ID" value="XM_071062515.1"/>
</dbReference>
<protein>
    <submittedName>
        <fullName evidence="1">Uncharacterized protein</fullName>
    </submittedName>
</protein>
<name>A0ABQ0GGS1_9PEZI</name>
<dbReference type="Proteomes" id="UP001628179">
    <property type="component" value="Unassembled WGS sequence"/>
</dbReference>
<dbReference type="PANTHER" id="PTHR35896:SF3">
    <property type="entry name" value="MAJOR FACILITATOR SUPERFAMILY TRANSPORTER"/>
    <property type="match status" value="1"/>
</dbReference>
<proteinExistence type="predicted"/>
<organism evidence="1 2">
    <name type="scientific">Madurella fahalii</name>
    <dbReference type="NCBI Taxonomy" id="1157608"/>
    <lineage>
        <taxon>Eukaryota</taxon>
        <taxon>Fungi</taxon>
        <taxon>Dikarya</taxon>
        <taxon>Ascomycota</taxon>
        <taxon>Pezizomycotina</taxon>
        <taxon>Sordariomycetes</taxon>
        <taxon>Sordariomycetidae</taxon>
        <taxon>Sordariales</taxon>
        <taxon>Sordariales incertae sedis</taxon>
        <taxon>Madurella</taxon>
    </lineage>
</organism>
<comment type="caution">
    <text evidence="1">The sequence shown here is derived from an EMBL/GenBank/DDBJ whole genome shotgun (WGS) entry which is preliminary data.</text>
</comment>
<keyword evidence="2" id="KW-1185">Reference proteome</keyword>
<dbReference type="PANTHER" id="PTHR35896">
    <property type="entry name" value="IG-LIKE DOMAIN-CONTAINING PROTEIN"/>
    <property type="match status" value="1"/>
</dbReference>
<dbReference type="GeneID" id="98177838"/>
<dbReference type="EMBL" id="BAAFSV010000004">
    <property type="protein sequence ID" value="GAB1316885.1"/>
    <property type="molecule type" value="Genomic_DNA"/>
</dbReference>
<evidence type="ECO:0000313" key="1">
    <source>
        <dbReference type="EMBL" id="GAB1316885.1"/>
    </source>
</evidence>
<dbReference type="PROSITE" id="PS00018">
    <property type="entry name" value="EF_HAND_1"/>
    <property type="match status" value="1"/>
</dbReference>
<evidence type="ECO:0000313" key="2">
    <source>
        <dbReference type="Proteomes" id="UP001628179"/>
    </source>
</evidence>
<sequence>MPPNGYHGPGSLSVKTTTWHPDNAATYGVFFGNFDLIEGCGTTPDKAIRAGCKYDILSNHWVPGQCLDEAAVAEYQRDGSWLGYADSNRTQVLTVDEMGSMPEGFYYTTMRDHIVHCASLWKKQFRAFAENRAVLDWVVADEEHTMHCAQFLVDMTETEGGLDYRHMPIKVFVGYAPCWVRER</sequence>
<dbReference type="InterPro" id="IPR018247">
    <property type="entry name" value="EF_Hand_1_Ca_BS"/>
</dbReference>
<accession>A0ABQ0GGS1</accession>